<dbReference type="PRINTS" id="PR00412">
    <property type="entry name" value="EPOXHYDRLASE"/>
</dbReference>
<dbReference type="GO" id="GO:0016787">
    <property type="term" value="F:hydrolase activity"/>
    <property type="evidence" value="ECO:0007669"/>
    <property type="project" value="UniProtKB-KW"/>
</dbReference>
<evidence type="ECO:0000259" key="1">
    <source>
        <dbReference type="Pfam" id="PF12697"/>
    </source>
</evidence>
<evidence type="ECO:0000313" key="3">
    <source>
        <dbReference type="Proteomes" id="UP000613011"/>
    </source>
</evidence>
<dbReference type="Pfam" id="PF12697">
    <property type="entry name" value="Abhydrolase_6"/>
    <property type="match status" value="1"/>
</dbReference>
<dbReference type="RefSeq" id="WP_201686081.1">
    <property type="nucleotide sequence ID" value="NZ_JAEQNA010000010.1"/>
</dbReference>
<dbReference type="PANTHER" id="PTHR43798">
    <property type="entry name" value="MONOACYLGLYCEROL LIPASE"/>
    <property type="match status" value="1"/>
</dbReference>
<gene>
    <name evidence="2" type="ORF">JI739_21635</name>
</gene>
<dbReference type="SUPFAM" id="SSF53474">
    <property type="entry name" value="alpha/beta-Hydrolases"/>
    <property type="match status" value="1"/>
</dbReference>
<evidence type="ECO:0000313" key="2">
    <source>
        <dbReference type="EMBL" id="MBL0422953.1"/>
    </source>
</evidence>
<organism evidence="2 3">
    <name type="scientific">Ramlibacter aurantiacus</name>
    <dbReference type="NCBI Taxonomy" id="2801330"/>
    <lineage>
        <taxon>Bacteria</taxon>
        <taxon>Pseudomonadati</taxon>
        <taxon>Pseudomonadota</taxon>
        <taxon>Betaproteobacteria</taxon>
        <taxon>Burkholderiales</taxon>
        <taxon>Comamonadaceae</taxon>
        <taxon>Ramlibacter</taxon>
    </lineage>
</organism>
<dbReference type="PRINTS" id="PR00111">
    <property type="entry name" value="ABHYDROLASE"/>
</dbReference>
<dbReference type="InterPro" id="IPR000073">
    <property type="entry name" value="AB_hydrolase_1"/>
</dbReference>
<dbReference type="Proteomes" id="UP000613011">
    <property type="component" value="Unassembled WGS sequence"/>
</dbReference>
<protein>
    <submittedName>
        <fullName evidence="2">Alpha/beta hydrolase</fullName>
    </submittedName>
</protein>
<reference evidence="2" key="1">
    <citation type="submission" date="2021-01" db="EMBL/GenBank/DDBJ databases">
        <title>Ramlibacter sp. strain AW1 16S ribosomal RNA gene Genome sequencing and assembly.</title>
        <authorList>
            <person name="Kang M."/>
        </authorList>
    </citation>
    <scope>NUCLEOTIDE SEQUENCE</scope>
    <source>
        <strain evidence="2">AW1</strain>
    </source>
</reference>
<dbReference type="InterPro" id="IPR000639">
    <property type="entry name" value="Epox_hydrolase-like"/>
</dbReference>
<dbReference type="InterPro" id="IPR029058">
    <property type="entry name" value="AB_hydrolase_fold"/>
</dbReference>
<sequence length="290" mass="30756">MTSTASTPGAGRAPVLFLQSGVPGVTPYAGGPHLWGRALDLLRGRRALTLDLPGCGAADAGEQVPTVEAMAAHVVDAIGRQQLGRVHLVGHDVGALVALVVAMDHPQLLASVGLVASWWAAPSGDGVENFTLRHPPQPLWSAASQRWALERLSYSHLQVDDELVAQCERAAQQPAHRSAIAAMAGDGYARQFAGSATRAKFRFFQLARGEGLQVPVQVIAGMQDPLVGTAHMLSLFRIAGDKQPLAQFHIVNRAGSFPFREQPEEFMRVVQAFVDGLETEQANLAAAAAA</sequence>
<accession>A0A936ZML2</accession>
<dbReference type="EMBL" id="JAEQNA010000010">
    <property type="protein sequence ID" value="MBL0422953.1"/>
    <property type="molecule type" value="Genomic_DNA"/>
</dbReference>
<keyword evidence="3" id="KW-1185">Reference proteome</keyword>
<dbReference type="AlphaFoldDB" id="A0A936ZML2"/>
<dbReference type="InterPro" id="IPR050266">
    <property type="entry name" value="AB_hydrolase_sf"/>
</dbReference>
<keyword evidence="2" id="KW-0378">Hydrolase</keyword>
<dbReference type="Gene3D" id="3.40.50.1820">
    <property type="entry name" value="alpha/beta hydrolase"/>
    <property type="match status" value="1"/>
</dbReference>
<dbReference type="GO" id="GO:0016020">
    <property type="term" value="C:membrane"/>
    <property type="evidence" value="ECO:0007669"/>
    <property type="project" value="TreeGrafter"/>
</dbReference>
<name>A0A936ZML2_9BURK</name>
<proteinExistence type="predicted"/>
<dbReference type="PANTHER" id="PTHR43798:SF33">
    <property type="entry name" value="HYDROLASE, PUTATIVE (AFU_ORTHOLOGUE AFUA_2G14860)-RELATED"/>
    <property type="match status" value="1"/>
</dbReference>
<feature type="domain" description="AB hydrolase-1" evidence="1">
    <location>
        <begin position="31"/>
        <end position="268"/>
    </location>
</feature>
<comment type="caution">
    <text evidence="2">The sequence shown here is derived from an EMBL/GenBank/DDBJ whole genome shotgun (WGS) entry which is preliminary data.</text>
</comment>